<dbReference type="RefSeq" id="WP_092785742.1">
    <property type="nucleotide sequence ID" value="NZ_FOGI01000015.1"/>
</dbReference>
<dbReference type="CDD" id="cd06127">
    <property type="entry name" value="DEDDh"/>
    <property type="match status" value="1"/>
</dbReference>
<evidence type="ECO:0000313" key="5">
    <source>
        <dbReference type="EMBL" id="SES45431.1"/>
    </source>
</evidence>
<dbReference type="GO" id="GO:0008408">
    <property type="term" value="F:3'-5' exonuclease activity"/>
    <property type="evidence" value="ECO:0007669"/>
    <property type="project" value="TreeGrafter"/>
</dbReference>
<evidence type="ECO:0000313" key="6">
    <source>
        <dbReference type="Proteomes" id="UP000199051"/>
    </source>
</evidence>
<dbReference type="InterPro" id="IPR036397">
    <property type="entry name" value="RNaseH_sf"/>
</dbReference>
<dbReference type="GO" id="GO:0003676">
    <property type="term" value="F:nucleic acid binding"/>
    <property type="evidence" value="ECO:0007669"/>
    <property type="project" value="InterPro"/>
</dbReference>
<keyword evidence="6" id="KW-1185">Reference proteome</keyword>
<keyword evidence="3" id="KW-0269">Exonuclease</keyword>
<gene>
    <name evidence="5" type="ORF">SAMN04487818_11582</name>
</gene>
<dbReference type="PANTHER" id="PTHR30231:SF4">
    <property type="entry name" value="PROTEIN NEN2"/>
    <property type="match status" value="1"/>
</dbReference>
<name>A0A1H9XHB6_9PSEU</name>
<dbReference type="InterPro" id="IPR012337">
    <property type="entry name" value="RNaseH-like_sf"/>
</dbReference>
<dbReference type="Proteomes" id="UP000199051">
    <property type="component" value="Unassembled WGS sequence"/>
</dbReference>
<dbReference type="SUPFAM" id="SSF53098">
    <property type="entry name" value="Ribonuclease H-like"/>
    <property type="match status" value="1"/>
</dbReference>
<keyword evidence="2" id="KW-0378">Hydrolase</keyword>
<dbReference type="Gene3D" id="3.30.420.10">
    <property type="entry name" value="Ribonuclease H-like superfamily/Ribonuclease H"/>
    <property type="match status" value="1"/>
</dbReference>
<dbReference type="InterPro" id="IPR013520">
    <property type="entry name" value="Ribonucl_H"/>
</dbReference>
<proteinExistence type="predicted"/>
<dbReference type="AlphaFoldDB" id="A0A1H9XHB6"/>
<sequence>MTYKIPWELAGQRIAVVDVEGNGGQPPQIVEIGVLTLDQPLHPTHVSTWLVRPEMPISSVVTRKVHGISNADVAGSPAWSEVADRVTAVLADRVIVAHNASIEHRVLAAHLPGWEPPLVLDTLRLARHVWPDLDGYGLDRLIAYAGLAVDEFAGQRHRAGYDSWMTARLLLTLVESSGQDWHTLVRAAVLPEFDTTKGGLW</sequence>
<dbReference type="PANTHER" id="PTHR30231">
    <property type="entry name" value="DNA POLYMERASE III SUBUNIT EPSILON"/>
    <property type="match status" value="1"/>
</dbReference>
<reference evidence="6" key="1">
    <citation type="submission" date="2016-10" db="EMBL/GenBank/DDBJ databases">
        <authorList>
            <person name="Varghese N."/>
            <person name="Submissions S."/>
        </authorList>
    </citation>
    <scope>NUCLEOTIDE SEQUENCE [LARGE SCALE GENOMIC DNA]</scope>
    <source>
        <strain evidence="6">DSM 44260</strain>
    </source>
</reference>
<dbReference type="EMBL" id="FOGI01000015">
    <property type="protein sequence ID" value="SES45431.1"/>
    <property type="molecule type" value="Genomic_DNA"/>
</dbReference>
<evidence type="ECO:0000256" key="2">
    <source>
        <dbReference type="ARBA" id="ARBA00022801"/>
    </source>
</evidence>
<dbReference type="SMART" id="SM00479">
    <property type="entry name" value="EXOIII"/>
    <property type="match status" value="1"/>
</dbReference>
<evidence type="ECO:0000256" key="3">
    <source>
        <dbReference type="ARBA" id="ARBA00022839"/>
    </source>
</evidence>
<accession>A0A1H9XHB6</accession>
<organism evidence="5 6">
    <name type="scientific">Actinokineospora terrae</name>
    <dbReference type="NCBI Taxonomy" id="155974"/>
    <lineage>
        <taxon>Bacteria</taxon>
        <taxon>Bacillati</taxon>
        <taxon>Actinomycetota</taxon>
        <taxon>Actinomycetes</taxon>
        <taxon>Pseudonocardiales</taxon>
        <taxon>Pseudonocardiaceae</taxon>
        <taxon>Actinokineospora</taxon>
    </lineage>
</organism>
<dbReference type="STRING" id="155974.SAMN04487818_11582"/>
<evidence type="ECO:0000256" key="1">
    <source>
        <dbReference type="ARBA" id="ARBA00022722"/>
    </source>
</evidence>
<keyword evidence="1" id="KW-0540">Nuclease</keyword>
<dbReference type="Pfam" id="PF00929">
    <property type="entry name" value="RNase_T"/>
    <property type="match status" value="1"/>
</dbReference>
<feature type="domain" description="Exonuclease" evidence="4">
    <location>
        <begin position="13"/>
        <end position="179"/>
    </location>
</feature>
<evidence type="ECO:0000259" key="4">
    <source>
        <dbReference type="SMART" id="SM00479"/>
    </source>
</evidence>
<protein>
    <submittedName>
        <fullName evidence="5">Exodeoxyribonuclease X</fullName>
    </submittedName>
</protein>